<gene>
    <name evidence="9" type="ORF">GGI15_000254</name>
</gene>
<dbReference type="Pfam" id="PF00320">
    <property type="entry name" value="GATA"/>
    <property type="match status" value="1"/>
</dbReference>
<dbReference type="GO" id="GO:0000981">
    <property type="term" value="F:DNA-binding transcription factor activity, RNA polymerase II-specific"/>
    <property type="evidence" value="ECO:0007669"/>
    <property type="project" value="TreeGrafter"/>
</dbReference>
<dbReference type="InterPro" id="IPR000679">
    <property type="entry name" value="Znf_GATA"/>
</dbReference>
<proteinExistence type="predicted"/>
<evidence type="ECO:0000313" key="9">
    <source>
        <dbReference type="EMBL" id="KAJ2787994.1"/>
    </source>
</evidence>
<evidence type="ECO:0000313" key="10">
    <source>
        <dbReference type="Proteomes" id="UP001140172"/>
    </source>
</evidence>
<dbReference type="InterPro" id="IPR013088">
    <property type="entry name" value="Znf_NHR/GATA"/>
</dbReference>
<dbReference type="AlphaFoldDB" id="A0A9W8HPZ3"/>
<feature type="region of interest" description="Disordered" evidence="7">
    <location>
        <begin position="307"/>
        <end position="370"/>
    </location>
</feature>
<feature type="compositionally biased region" description="Basic residues" evidence="7">
    <location>
        <begin position="94"/>
        <end position="103"/>
    </location>
</feature>
<keyword evidence="4" id="KW-0862">Zinc</keyword>
<dbReference type="FunFam" id="3.30.50.10:FF:000007">
    <property type="entry name" value="Nitrogen regulatory AreA, N-terminal"/>
    <property type="match status" value="1"/>
</dbReference>
<feature type="compositionally biased region" description="Low complexity" evidence="7">
    <location>
        <begin position="17"/>
        <end position="28"/>
    </location>
</feature>
<protein>
    <recommendedName>
        <fullName evidence="8">GATA-type domain-containing protein</fullName>
    </recommendedName>
</protein>
<comment type="subcellular location">
    <subcellularLocation>
        <location evidence="1">Nucleus</location>
    </subcellularLocation>
</comment>
<evidence type="ECO:0000256" key="7">
    <source>
        <dbReference type="SAM" id="MobiDB-lite"/>
    </source>
</evidence>
<dbReference type="PROSITE" id="PS00344">
    <property type="entry name" value="GATA_ZN_FINGER_1"/>
    <property type="match status" value="1"/>
</dbReference>
<dbReference type="PRINTS" id="PR00619">
    <property type="entry name" value="GATAZNFINGER"/>
</dbReference>
<feature type="compositionally biased region" description="Low complexity" evidence="7">
    <location>
        <begin position="180"/>
        <end position="221"/>
    </location>
</feature>
<keyword evidence="5" id="KW-0539">Nucleus</keyword>
<dbReference type="GO" id="GO:0000122">
    <property type="term" value="P:negative regulation of transcription by RNA polymerase II"/>
    <property type="evidence" value="ECO:0007669"/>
    <property type="project" value="TreeGrafter"/>
</dbReference>
<dbReference type="GO" id="GO:0005634">
    <property type="term" value="C:nucleus"/>
    <property type="evidence" value="ECO:0007669"/>
    <property type="project" value="UniProtKB-SubCell"/>
</dbReference>
<evidence type="ECO:0000259" key="8">
    <source>
        <dbReference type="PROSITE" id="PS50114"/>
    </source>
</evidence>
<evidence type="ECO:0000256" key="4">
    <source>
        <dbReference type="ARBA" id="ARBA00022833"/>
    </source>
</evidence>
<accession>A0A9W8HPZ3</accession>
<dbReference type="GO" id="GO:0008270">
    <property type="term" value="F:zinc ion binding"/>
    <property type="evidence" value="ECO:0007669"/>
    <property type="project" value="UniProtKB-KW"/>
</dbReference>
<feature type="compositionally biased region" description="Low complexity" evidence="7">
    <location>
        <begin position="104"/>
        <end position="119"/>
    </location>
</feature>
<evidence type="ECO:0000256" key="6">
    <source>
        <dbReference type="PROSITE-ProRule" id="PRU00094"/>
    </source>
</evidence>
<feature type="region of interest" description="Disordered" evidence="7">
    <location>
        <begin position="90"/>
        <end position="158"/>
    </location>
</feature>
<keyword evidence="10" id="KW-1185">Reference proteome</keyword>
<evidence type="ECO:0000256" key="3">
    <source>
        <dbReference type="ARBA" id="ARBA00022771"/>
    </source>
</evidence>
<sequence length="370" mass="40106">MPIDIQSPERLLASRQTSPTSVSTSPKTKVPREPRVGSQNTNSSSSSSGAVCYNCGVDTTPLWRRDADGNVICNACGLYYKLHNVTRPLSMKRNTIKRRRRRATNSGNSTGTSTPSKPSINPSTSADAVIGRCSSLPLGNNEDAQPQQLSTSAQDSSLSMRVHAAFQVAADKHHRYQNGSNMHSNLSSTLSSTRSSVSNTPWGPMSFSPTSSIPTTPYHSSNPMRDNRLPPVTNSQMFGLESLMKAAELSPTLPSIEHESERMSPYYKKRSFAPQQMPHESLLDSLATVATAEISLSTKRQAIRSTANNSGIASNGGGSDDISARPVQRSAYRDELERECERLQMESSLRPGRAVMSISNISRPTSAGSR</sequence>
<dbReference type="Gene3D" id="3.30.50.10">
    <property type="entry name" value="Erythroid Transcription Factor GATA-1, subunit A"/>
    <property type="match status" value="1"/>
</dbReference>
<dbReference type="OrthoDB" id="515401at2759"/>
<feature type="region of interest" description="Disordered" evidence="7">
    <location>
        <begin position="1"/>
        <end position="50"/>
    </location>
</feature>
<reference evidence="9" key="1">
    <citation type="submission" date="2022-07" db="EMBL/GenBank/DDBJ databases">
        <title>Phylogenomic reconstructions and comparative analyses of Kickxellomycotina fungi.</title>
        <authorList>
            <person name="Reynolds N.K."/>
            <person name="Stajich J.E."/>
            <person name="Barry K."/>
            <person name="Grigoriev I.V."/>
            <person name="Crous P."/>
            <person name="Smith M.E."/>
        </authorList>
    </citation>
    <scope>NUCLEOTIDE SEQUENCE</scope>
    <source>
        <strain evidence="9">BCRC 34489</strain>
    </source>
</reference>
<feature type="domain" description="GATA-type" evidence="8">
    <location>
        <begin position="46"/>
        <end position="99"/>
    </location>
</feature>
<dbReference type="GO" id="GO:0000978">
    <property type="term" value="F:RNA polymerase II cis-regulatory region sequence-specific DNA binding"/>
    <property type="evidence" value="ECO:0007669"/>
    <property type="project" value="TreeGrafter"/>
</dbReference>
<dbReference type="PANTHER" id="PTHR10071:SF281">
    <property type="entry name" value="BOX A-BINDING FACTOR-RELATED"/>
    <property type="match status" value="1"/>
</dbReference>
<name>A0A9W8HPZ3_9FUNG</name>
<evidence type="ECO:0000256" key="1">
    <source>
        <dbReference type="ARBA" id="ARBA00004123"/>
    </source>
</evidence>
<keyword evidence="3 6" id="KW-0863">Zinc-finger</keyword>
<dbReference type="CDD" id="cd00202">
    <property type="entry name" value="ZnF_GATA"/>
    <property type="match status" value="1"/>
</dbReference>
<feature type="compositionally biased region" description="Polar residues" evidence="7">
    <location>
        <begin position="357"/>
        <end position="370"/>
    </location>
</feature>
<dbReference type="SMART" id="SM00401">
    <property type="entry name" value="ZnF_GATA"/>
    <property type="match status" value="1"/>
</dbReference>
<dbReference type="EMBL" id="JANBUM010000006">
    <property type="protein sequence ID" value="KAJ2787994.1"/>
    <property type="molecule type" value="Genomic_DNA"/>
</dbReference>
<dbReference type="InterPro" id="IPR039355">
    <property type="entry name" value="Transcription_factor_GATA"/>
</dbReference>
<feature type="region of interest" description="Disordered" evidence="7">
    <location>
        <begin position="177"/>
        <end position="230"/>
    </location>
</feature>
<dbReference type="PANTHER" id="PTHR10071">
    <property type="entry name" value="TRANSCRIPTION FACTOR GATA FAMILY MEMBER"/>
    <property type="match status" value="1"/>
</dbReference>
<evidence type="ECO:0000256" key="2">
    <source>
        <dbReference type="ARBA" id="ARBA00022723"/>
    </source>
</evidence>
<dbReference type="GO" id="GO:0045944">
    <property type="term" value="P:positive regulation of transcription by RNA polymerase II"/>
    <property type="evidence" value="ECO:0007669"/>
    <property type="project" value="TreeGrafter"/>
</dbReference>
<comment type="caution">
    <text evidence="9">The sequence shown here is derived from an EMBL/GenBank/DDBJ whole genome shotgun (WGS) entry which is preliminary data.</text>
</comment>
<organism evidence="9 10">
    <name type="scientific">Coemansia interrupta</name>
    <dbReference type="NCBI Taxonomy" id="1126814"/>
    <lineage>
        <taxon>Eukaryota</taxon>
        <taxon>Fungi</taxon>
        <taxon>Fungi incertae sedis</taxon>
        <taxon>Zoopagomycota</taxon>
        <taxon>Kickxellomycotina</taxon>
        <taxon>Kickxellomycetes</taxon>
        <taxon>Kickxellales</taxon>
        <taxon>Kickxellaceae</taxon>
        <taxon>Coemansia</taxon>
    </lineage>
</organism>
<evidence type="ECO:0000256" key="5">
    <source>
        <dbReference type="ARBA" id="ARBA00023242"/>
    </source>
</evidence>
<dbReference type="PROSITE" id="PS50114">
    <property type="entry name" value="GATA_ZN_FINGER_2"/>
    <property type="match status" value="1"/>
</dbReference>
<dbReference type="Proteomes" id="UP001140172">
    <property type="component" value="Unassembled WGS sequence"/>
</dbReference>
<keyword evidence="2" id="KW-0479">Metal-binding</keyword>
<feature type="compositionally biased region" description="Polar residues" evidence="7">
    <location>
        <begin position="142"/>
        <end position="158"/>
    </location>
</feature>
<feature type="compositionally biased region" description="Basic and acidic residues" evidence="7">
    <location>
        <begin position="331"/>
        <end position="344"/>
    </location>
</feature>
<dbReference type="SUPFAM" id="SSF57716">
    <property type="entry name" value="Glucocorticoid receptor-like (DNA-binding domain)"/>
    <property type="match status" value="1"/>
</dbReference>